<evidence type="ECO:0000313" key="2">
    <source>
        <dbReference type="Proteomes" id="UP000652761"/>
    </source>
</evidence>
<comment type="caution">
    <text evidence="1">The sequence shown here is derived from an EMBL/GenBank/DDBJ whole genome shotgun (WGS) entry which is preliminary data.</text>
</comment>
<proteinExistence type="predicted"/>
<gene>
    <name evidence="1" type="ORF">Taro_042689</name>
</gene>
<dbReference type="AlphaFoldDB" id="A0A843X312"/>
<keyword evidence="2" id="KW-1185">Reference proteome</keyword>
<name>A0A843X312_COLES</name>
<protein>
    <submittedName>
        <fullName evidence="1">Uncharacterized protein</fullName>
    </submittedName>
</protein>
<feature type="non-terminal residue" evidence="1">
    <location>
        <position position="32"/>
    </location>
</feature>
<sequence>MMEEDLEELWVCWELLQLVLQQQQYLDTSAIT</sequence>
<dbReference type="EMBL" id="NMUH01004478">
    <property type="protein sequence ID" value="MQM09810.1"/>
    <property type="molecule type" value="Genomic_DNA"/>
</dbReference>
<organism evidence="1 2">
    <name type="scientific">Colocasia esculenta</name>
    <name type="common">Wild taro</name>
    <name type="synonym">Arum esculentum</name>
    <dbReference type="NCBI Taxonomy" id="4460"/>
    <lineage>
        <taxon>Eukaryota</taxon>
        <taxon>Viridiplantae</taxon>
        <taxon>Streptophyta</taxon>
        <taxon>Embryophyta</taxon>
        <taxon>Tracheophyta</taxon>
        <taxon>Spermatophyta</taxon>
        <taxon>Magnoliopsida</taxon>
        <taxon>Liliopsida</taxon>
        <taxon>Araceae</taxon>
        <taxon>Aroideae</taxon>
        <taxon>Colocasieae</taxon>
        <taxon>Colocasia</taxon>
    </lineage>
</organism>
<evidence type="ECO:0000313" key="1">
    <source>
        <dbReference type="EMBL" id="MQM09810.1"/>
    </source>
</evidence>
<accession>A0A843X312</accession>
<dbReference type="Proteomes" id="UP000652761">
    <property type="component" value="Unassembled WGS sequence"/>
</dbReference>
<reference evidence="1" key="1">
    <citation type="submission" date="2017-07" db="EMBL/GenBank/DDBJ databases">
        <title>Taro Niue Genome Assembly and Annotation.</title>
        <authorList>
            <person name="Atibalentja N."/>
            <person name="Keating K."/>
            <person name="Fields C.J."/>
        </authorList>
    </citation>
    <scope>NUCLEOTIDE SEQUENCE</scope>
    <source>
        <strain evidence="1">Niue_2</strain>
        <tissue evidence="1">Leaf</tissue>
    </source>
</reference>